<evidence type="ECO:0000313" key="4">
    <source>
        <dbReference type="Proteomes" id="UP000032566"/>
    </source>
</evidence>
<evidence type="ECO:0000313" key="3">
    <source>
        <dbReference type="EMBL" id="TQM99308.1"/>
    </source>
</evidence>
<dbReference type="GO" id="GO:0050567">
    <property type="term" value="F:glutaminyl-tRNA synthase (glutamine-hydrolyzing) activity"/>
    <property type="evidence" value="ECO:0007669"/>
    <property type="project" value="UniProtKB-UniRule"/>
</dbReference>
<gene>
    <name evidence="1" type="primary">gatC</name>
    <name evidence="3" type="ORF">BDD18_3960</name>
    <name evidence="2" type="ORF">RP29_02030</name>
</gene>
<keyword evidence="1" id="KW-0648">Protein biosynthesis</keyword>
<dbReference type="GO" id="GO:0006412">
    <property type="term" value="P:translation"/>
    <property type="evidence" value="ECO:0007669"/>
    <property type="project" value="UniProtKB-UniRule"/>
</dbReference>
<dbReference type="OrthoDB" id="9794326at2"/>
<dbReference type="STRING" id="80878.RP29_02030"/>
<dbReference type="EMBL" id="VFPV01000004">
    <property type="protein sequence ID" value="TQM99308.1"/>
    <property type="molecule type" value="Genomic_DNA"/>
</dbReference>
<dbReference type="Pfam" id="PF02686">
    <property type="entry name" value="GatC"/>
    <property type="match status" value="1"/>
</dbReference>
<reference evidence="3 5" key="2">
    <citation type="submission" date="2019-06" db="EMBL/GenBank/DDBJ databases">
        <title>Genomic Encyclopedia of Archaeal and Bacterial Type Strains, Phase II (KMG-II): from individual species to whole genera.</title>
        <authorList>
            <person name="Goeker M."/>
        </authorList>
    </citation>
    <scope>NUCLEOTIDE SEQUENCE [LARGE SCALE GENOMIC DNA]</scope>
    <source>
        <strain evidence="3 5">DSM 7270</strain>
    </source>
</reference>
<comment type="catalytic activity">
    <reaction evidence="1">
        <text>L-glutamyl-tRNA(Gln) + L-glutamine + ATP + H2O = L-glutaminyl-tRNA(Gln) + L-glutamate + ADP + phosphate + H(+)</text>
        <dbReference type="Rhea" id="RHEA:17521"/>
        <dbReference type="Rhea" id="RHEA-COMP:9681"/>
        <dbReference type="Rhea" id="RHEA-COMP:9684"/>
        <dbReference type="ChEBI" id="CHEBI:15377"/>
        <dbReference type="ChEBI" id="CHEBI:15378"/>
        <dbReference type="ChEBI" id="CHEBI:29985"/>
        <dbReference type="ChEBI" id="CHEBI:30616"/>
        <dbReference type="ChEBI" id="CHEBI:43474"/>
        <dbReference type="ChEBI" id="CHEBI:58359"/>
        <dbReference type="ChEBI" id="CHEBI:78520"/>
        <dbReference type="ChEBI" id="CHEBI:78521"/>
        <dbReference type="ChEBI" id="CHEBI:456216"/>
    </reaction>
</comment>
<comment type="function">
    <text evidence="1">Allows the formation of correctly charged Asn-tRNA(Asn) or Gln-tRNA(Gln) through the transamidation of misacylated Asp-tRNA(Asn) or Glu-tRNA(Gln) in organisms which lack either or both of asparaginyl-tRNA or glutaminyl-tRNA synthetases. The reaction takes place in the presence of glutamine and ATP through an activated phospho-Asp-tRNA(Asn) or phospho-Glu-tRNA(Gln).</text>
</comment>
<dbReference type="InterPro" id="IPR036113">
    <property type="entry name" value="Asp/Glu-ADT_sf_sub_c"/>
</dbReference>
<evidence type="ECO:0000313" key="2">
    <source>
        <dbReference type="EMBL" id="KJA12127.1"/>
    </source>
</evidence>
<dbReference type="EC" id="6.3.5.-" evidence="1"/>
<keyword evidence="1" id="KW-0067">ATP-binding</keyword>
<dbReference type="PATRIC" id="fig|80878.5.peg.2697"/>
<dbReference type="GO" id="GO:0005524">
    <property type="term" value="F:ATP binding"/>
    <property type="evidence" value="ECO:0007669"/>
    <property type="project" value="UniProtKB-KW"/>
</dbReference>
<comment type="similarity">
    <text evidence="1">Belongs to the GatC family.</text>
</comment>
<dbReference type="GO" id="GO:0016740">
    <property type="term" value="F:transferase activity"/>
    <property type="evidence" value="ECO:0007669"/>
    <property type="project" value="UniProtKB-KW"/>
</dbReference>
<evidence type="ECO:0000256" key="1">
    <source>
        <dbReference type="HAMAP-Rule" id="MF_00122"/>
    </source>
</evidence>
<comment type="caution">
    <text evidence="2">The sequence shown here is derived from an EMBL/GenBank/DDBJ whole genome shotgun (WGS) entry which is preliminary data.</text>
</comment>
<dbReference type="SUPFAM" id="SSF141000">
    <property type="entry name" value="Glu-tRNAGln amidotransferase C subunit"/>
    <property type="match status" value="1"/>
</dbReference>
<accession>A0A0D7KDU3</accession>
<dbReference type="PANTHER" id="PTHR15004">
    <property type="entry name" value="GLUTAMYL-TRNA(GLN) AMIDOTRANSFERASE SUBUNIT C, MITOCHONDRIAL"/>
    <property type="match status" value="1"/>
</dbReference>
<proteinExistence type="inferred from homology"/>
<organism evidence="2 4">
    <name type="scientific">Acidovorax temperans</name>
    <dbReference type="NCBI Taxonomy" id="80878"/>
    <lineage>
        <taxon>Bacteria</taxon>
        <taxon>Pseudomonadati</taxon>
        <taxon>Pseudomonadota</taxon>
        <taxon>Betaproteobacteria</taxon>
        <taxon>Burkholderiales</taxon>
        <taxon>Comamonadaceae</taxon>
        <taxon>Acidovorax</taxon>
    </lineage>
</organism>
<reference evidence="2 4" key="1">
    <citation type="submission" date="2014-12" db="EMBL/GenBank/DDBJ databases">
        <title>Isolation of bacteria from lake water.</title>
        <authorList>
            <person name="Sheng K.-Y."/>
            <person name="Chin P.-S."/>
            <person name="Chan K.-G."/>
            <person name="Tan G.S."/>
        </authorList>
    </citation>
    <scope>NUCLEOTIDE SEQUENCE [LARGE SCALE GENOMIC DNA]</scope>
    <source>
        <strain evidence="2 4">KY4</strain>
    </source>
</reference>
<keyword evidence="2" id="KW-0808">Transferase</keyword>
<dbReference type="HAMAP" id="MF_00122">
    <property type="entry name" value="GatC"/>
    <property type="match status" value="1"/>
</dbReference>
<dbReference type="Proteomes" id="UP000032566">
    <property type="component" value="Unassembled WGS sequence"/>
</dbReference>
<comment type="subunit">
    <text evidence="1">Heterotrimer of A, B and C subunits.</text>
</comment>
<dbReference type="EMBL" id="JXYQ01000005">
    <property type="protein sequence ID" value="KJA12127.1"/>
    <property type="molecule type" value="Genomic_DNA"/>
</dbReference>
<sequence length="99" mass="10942">MALTPQDIGRIANLARLELTPQESERMLTQLNGFFDVVEQMRAVDTQGIEPLAHPVAAIQPVALRLRDDIASEPNNREANQKSAPAVERGLFLVPKVIE</sequence>
<keyword evidence="1" id="KW-0547">Nucleotide-binding</keyword>
<dbReference type="GO" id="GO:0006450">
    <property type="term" value="P:regulation of translational fidelity"/>
    <property type="evidence" value="ECO:0007669"/>
    <property type="project" value="InterPro"/>
</dbReference>
<protein>
    <recommendedName>
        <fullName evidence="1">Aspartyl/glutamyl-tRNA(Asn/Gln) amidotransferase subunit C</fullName>
        <shortName evidence="1">Asp/Glu-ADT subunit C</shortName>
        <ecNumber evidence="1">6.3.5.-</ecNumber>
    </recommendedName>
</protein>
<dbReference type="InterPro" id="IPR003837">
    <property type="entry name" value="GatC"/>
</dbReference>
<keyword evidence="4" id="KW-1185">Reference proteome</keyword>
<dbReference type="NCBIfam" id="TIGR00135">
    <property type="entry name" value="gatC"/>
    <property type="match status" value="1"/>
</dbReference>
<dbReference type="GO" id="GO:0070681">
    <property type="term" value="P:glutaminyl-tRNAGln biosynthesis via transamidation"/>
    <property type="evidence" value="ECO:0007669"/>
    <property type="project" value="TreeGrafter"/>
</dbReference>
<dbReference type="RefSeq" id="WP_044395341.1">
    <property type="nucleotide sequence ID" value="NZ_CP117193.1"/>
</dbReference>
<comment type="catalytic activity">
    <reaction evidence="1">
        <text>L-aspartyl-tRNA(Asn) + L-glutamine + ATP + H2O = L-asparaginyl-tRNA(Asn) + L-glutamate + ADP + phosphate + 2 H(+)</text>
        <dbReference type="Rhea" id="RHEA:14513"/>
        <dbReference type="Rhea" id="RHEA-COMP:9674"/>
        <dbReference type="Rhea" id="RHEA-COMP:9677"/>
        <dbReference type="ChEBI" id="CHEBI:15377"/>
        <dbReference type="ChEBI" id="CHEBI:15378"/>
        <dbReference type="ChEBI" id="CHEBI:29985"/>
        <dbReference type="ChEBI" id="CHEBI:30616"/>
        <dbReference type="ChEBI" id="CHEBI:43474"/>
        <dbReference type="ChEBI" id="CHEBI:58359"/>
        <dbReference type="ChEBI" id="CHEBI:78515"/>
        <dbReference type="ChEBI" id="CHEBI:78516"/>
        <dbReference type="ChEBI" id="CHEBI:456216"/>
    </reaction>
</comment>
<evidence type="ECO:0000313" key="5">
    <source>
        <dbReference type="Proteomes" id="UP000316993"/>
    </source>
</evidence>
<dbReference type="Gene3D" id="1.10.20.60">
    <property type="entry name" value="Glu-tRNAGln amidotransferase C subunit, N-terminal domain"/>
    <property type="match status" value="1"/>
</dbReference>
<dbReference type="PANTHER" id="PTHR15004:SF0">
    <property type="entry name" value="GLUTAMYL-TRNA(GLN) AMIDOTRANSFERASE SUBUNIT C, MITOCHONDRIAL"/>
    <property type="match status" value="1"/>
</dbReference>
<keyword evidence="1" id="KW-0436">Ligase</keyword>
<dbReference type="Proteomes" id="UP000316993">
    <property type="component" value="Unassembled WGS sequence"/>
</dbReference>
<name>A0A0D7KDU3_9BURK</name>
<dbReference type="AlphaFoldDB" id="A0A0D7KDU3"/>